<dbReference type="Proteomes" id="UP000239002">
    <property type="component" value="Unassembled WGS sequence"/>
</dbReference>
<evidence type="ECO:0000256" key="1">
    <source>
        <dbReference type="SAM" id="SignalP"/>
    </source>
</evidence>
<comment type="caution">
    <text evidence="2">The sequence shown here is derived from an EMBL/GenBank/DDBJ whole genome shotgun (WGS) entry which is preliminary data.</text>
</comment>
<evidence type="ECO:0000313" key="2">
    <source>
        <dbReference type="EMBL" id="PPK97092.1"/>
    </source>
</evidence>
<name>A0A2S6IS52_9FLAO</name>
<accession>A0A2S6IS52</accession>
<dbReference type="GO" id="GO:0004180">
    <property type="term" value="F:carboxypeptidase activity"/>
    <property type="evidence" value="ECO:0007669"/>
    <property type="project" value="UniProtKB-KW"/>
</dbReference>
<dbReference type="EMBL" id="PTJE01000001">
    <property type="protein sequence ID" value="PPK97092.1"/>
    <property type="molecule type" value="Genomic_DNA"/>
</dbReference>
<evidence type="ECO:0000313" key="3">
    <source>
        <dbReference type="Proteomes" id="UP000239002"/>
    </source>
</evidence>
<protein>
    <submittedName>
        <fullName evidence="2">Carboxypeptidase-like protein</fullName>
    </submittedName>
</protein>
<sequence>MKNILLLLILACGVATAQKERVQIQGVINSVTNEPLEGVAVFNQVSLEGTISNKEGGFFLHARKGDKISFKAVQFESFSLIITAKVMENKKVTISLNEGVNQLDEVVLDDGLMRIDVKRTPYVDPKINEVSDYNQKTRAVDRIENTFSDRIKQPEEYAIRNEAFKQSQPRFNMINIIGGLASMAILGTLDGLNLNTGSAPEKTEKEFDVYVLKNKYSTEYLLNYLEIPQKDLYEFMHFAKDKGLNESMFEPERELDLLQFLSNQVTLFKEKKNYPEKKEGFSPSVKEKSNEK</sequence>
<dbReference type="AlphaFoldDB" id="A0A2S6IS52"/>
<keyword evidence="2" id="KW-0645">Protease</keyword>
<dbReference type="InterPro" id="IPR008969">
    <property type="entry name" value="CarboxyPept-like_regulatory"/>
</dbReference>
<keyword evidence="1" id="KW-0732">Signal</keyword>
<dbReference type="OrthoDB" id="1436952at2"/>
<proteinExistence type="predicted"/>
<keyword evidence="2" id="KW-0378">Hydrolase</keyword>
<feature type="chain" id="PRO_5015555475" evidence="1">
    <location>
        <begin position="18"/>
        <end position="292"/>
    </location>
</feature>
<organism evidence="2 3">
    <name type="scientific">Nonlabens xylanidelens</name>
    <dbReference type="NCBI Taxonomy" id="191564"/>
    <lineage>
        <taxon>Bacteria</taxon>
        <taxon>Pseudomonadati</taxon>
        <taxon>Bacteroidota</taxon>
        <taxon>Flavobacteriia</taxon>
        <taxon>Flavobacteriales</taxon>
        <taxon>Flavobacteriaceae</taxon>
        <taxon>Nonlabens</taxon>
    </lineage>
</organism>
<dbReference type="SUPFAM" id="SSF49464">
    <property type="entry name" value="Carboxypeptidase regulatory domain-like"/>
    <property type="match status" value="1"/>
</dbReference>
<keyword evidence="3" id="KW-1185">Reference proteome</keyword>
<gene>
    <name evidence="2" type="ORF">LY01_00919</name>
</gene>
<feature type="signal peptide" evidence="1">
    <location>
        <begin position="1"/>
        <end position="17"/>
    </location>
</feature>
<keyword evidence="2" id="KW-0121">Carboxypeptidase</keyword>
<dbReference type="Pfam" id="PF13715">
    <property type="entry name" value="CarbopepD_reg_2"/>
    <property type="match status" value="1"/>
</dbReference>
<reference evidence="2 3" key="1">
    <citation type="submission" date="2018-02" db="EMBL/GenBank/DDBJ databases">
        <title>Genomic Encyclopedia of Archaeal and Bacterial Type Strains, Phase II (KMG-II): from individual species to whole genera.</title>
        <authorList>
            <person name="Goeker M."/>
        </authorList>
    </citation>
    <scope>NUCLEOTIDE SEQUENCE [LARGE SCALE GENOMIC DNA]</scope>
    <source>
        <strain evidence="2 3">DSM 16809</strain>
    </source>
</reference>
<dbReference type="RefSeq" id="WP_104514606.1">
    <property type="nucleotide sequence ID" value="NZ_MQVW01000027.1"/>
</dbReference>